<protein>
    <submittedName>
        <fullName evidence="1">Uncharacterized protein</fullName>
    </submittedName>
</protein>
<organism evidence="1 2">
    <name type="scientific">Hibiscus sabdariffa</name>
    <name type="common">roselle</name>
    <dbReference type="NCBI Taxonomy" id="183260"/>
    <lineage>
        <taxon>Eukaryota</taxon>
        <taxon>Viridiplantae</taxon>
        <taxon>Streptophyta</taxon>
        <taxon>Embryophyta</taxon>
        <taxon>Tracheophyta</taxon>
        <taxon>Spermatophyta</taxon>
        <taxon>Magnoliopsida</taxon>
        <taxon>eudicotyledons</taxon>
        <taxon>Gunneridae</taxon>
        <taxon>Pentapetalae</taxon>
        <taxon>rosids</taxon>
        <taxon>malvids</taxon>
        <taxon>Malvales</taxon>
        <taxon>Malvaceae</taxon>
        <taxon>Malvoideae</taxon>
        <taxon>Hibiscus</taxon>
    </lineage>
</organism>
<dbReference type="Proteomes" id="UP001472677">
    <property type="component" value="Unassembled WGS sequence"/>
</dbReference>
<gene>
    <name evidence="1" type="ORF">V6N12_017382</name>
</gene>
<reference evidence="1 2" key="1">
    <citation type="journal article" date="2024" name="G3 (Bethesda)">
        <title>Genome assembly of Hibiscus sabdariffa L. provides insights into metabolisms of medicinal natural products.</title>
        <authorList>
            <person name="Kim T."/>
        </authorList>
    </citation>
    <scope>NUCLEOTIDE SEQUENCE [LARGE SCALE GENOMIC DNA]</scope>
    <source>
        <strain evidence="1">TK-2024</strain>
        <tissue evidence="1">Old leaves</tissue>
    </source>
</reference>
<keyword evidence="2" id="KW-1185">Reference proteome</keyword>
<proteinExistence type="predicted"/>
<comment type="caution">
    <text evidence="1">The sequence shown here is derived from an EMBL/GenBank/DDBJ whole genome shotgun (WGS) entry which is preliminary data.</text>
</comment>
<sequence>MHPTFYYQQLNSRQKWSLFFLVSPVLPFGPQWAKFSSFTRRINDVECWGVEGVKESNEVDSSTMGFLLHGKAKRGRSHWFPDLQTPPITVDPRCFTDMPLPETKVLKWGKGTSQKVAGGGVFLIITAPMVELEHALV</sequence>
<evidence type="ECO:0000313" key="1">
    <source>
        <dbReference type="EMBL" id="KAK8518227.1"/>
    </source>
</evidence>
<dbReference type="EMBL" id="JBBPBM010000053">
    <property type="protein sequence ID" value="KAK8518227.1"/>
    <property type="molecule type" value="Genomic_DNA"/>
</dbReference>
<evidence type="ECO:0000313" key="2">
    <source>
        <dbReference type="Proteomes" id="UP001472677"/>
    </source>
</evidence>
<name>A0ABR2CFB5_9ROSI</name>
<accession>A0ABR2CFB5</accession>